<dbReference type="AlphaFoldDB" id="A0A9P9JA98"/>
<name>A0A9P9JA98_9HYPO</name>
<gene>
    <name evidence="1" type="ORF">EDB81DRAFT_480299</name>
</gene>
<protein>
    <submittedName>
        <fullName evidence="1">Uncharacterized protein</fullName>
    </submittedName>
</protein>
<proteinExistence type="predicted"/>
<dbReference type="Proteomes" id="UP000738349">
    <property type="component" value="Unassembled WGS sequence"/>
</dbReference>
<keyword evidence="2" id="KW-1185">Reference proteome</keyword>
<comment type="caution">
    <text evidence="1">The sequence shown here is derived from an EMBL/GenBank/DDBJ whole genome shotgun (WGS) entry which is preliminary data.</text>
</comment>
<evidence type="ECO:0000313" key="1">
    <source>
        <dbReference type="EMBL" id="KAH7148910.1"/>
    </source>
</evidence>
<organism evidence="1 2">
    <name type="scientific">Dactylonectria macrodidyma</name>
    <dbReference type="NCBI Taxonomy" id="307937"/>
    <lineage>
        <taxon>Eukaryota</taxon>
        <taxon>Fungi</taxon>
        <taxon>Dikarya</taxon>
        <taxon>Ascomycota</taxon>
        <taxon>Pezizomycotina</taxon>
        <taxon>Sordariomycetes</taxon>
        <taxon>Hypocreomycetidae</taxon>
        <taxon>Hypocreales</taxon>
        <taxon>Nectriaceae</taxon>
        <taxon>Dactylonectria</taxon>
    </lineage>
</organism>
<dbReference type="OrthoDB" id="10665444at2759"/>
<dbReference type="EMBL" id="JAGMUV010000007">
    <property type="protein sequence ID" value="KAH7148910.1"/>
    <property type="molecule type" value="Genomic_DNA"/>
</dbReference>
<accession>A0A9P9JA98</accession>
<reference evidence="1" key="1">
    <citation type="journal article" date="2021" name="Nat. Commun.">
        <title>Genetic determinants of endophytism in the Arabidopsis root mycobiome.</title>
        <authorList>
            <person name="Mesny F."/>
            <person name="Miyauchi S."/>
            <person name="Thiergart T."/>
            <person name="Pickel B."/>
            <person name="Atanasova L."/>
            <person name="Karlsson M."/>
            <person name="Huettel B."/>
            <person name="Barry K.W."/>
            <person name="Haridas S."/>
            <person name="Chen C."/>
            <person name="Bauer D."/>
            <person name="Andreopoulos W."/>
            <person name="Pangilinan J."/>
            <person name="LaButti K."/>
            <person name="Riley R."/>
            <person name="Lipzen A."/>
            <person name="Clum A."/>
            <person name="Drula E."/>
            <person name="Henrissat B."/>
            <person name="Kohler A."/>
            <person name="Grigoriev I.V."/>
            <person name="Martin F.M."/>
            <person name="Hacquard S."/>
        </authorList>
    </citation>
    <scope>NUCLEOTIDE SEQUENCE</scope>
    <source>
        <strain evidence="1">MPI-CAGE-AT-0147</strain>
    </source>
</reference>
<evidence type="ECO:0000313" key="2">
    <source>
        <dbReference type="Proteomes" id="UP000738349"/>
    </source>
</evidence>
<sequence>MSTSAGKASKYGLTSLPRYGTPLLRHNPPRPQALPVLLTSVLAEFYKSVQKQQLLVGILPRILGCLPSRPFKRCPLLDPFGPWIGFHADPITKHASYCAASPEPPPACDLSGFFCPFSSCLCGRGADPDPSTRYKTLPSLANSVQFTYPSSTSVLPINVSQQKEEQKKKEQKRTLVAEITSLVADQSQHGSFVALHYRHVFGLILSSPLFLVLPSPASLSPPTNCQARMYVHGI</sequence>